<dbReference type="InParanoid" id="A0A4S2N6K1"/>
<dbReference type="GO" id="GO:0005802">
    <property type="term" value="C:trans-Golgi network"/>
    <property type="evidence" value="ECO:0007669"/>
    <property type="project" value="TreeGrafter"/>
</dbReference>
<feature type="compositionally biased region" description="Low complexity" evidence="3">
    <location>
        <begin position="327"/>
        <end position="337"/>
    </location>
</feature>
<dbReference type="Pfam" id="PF08626">
    <property type="entry name" value="TRAPPC9-Trs120"/>
    <property type="match status" value="1"/>
</dbReference>
<feature type="domain" description="Trs120/TRAPPC9 N-terminal" evidence="4">
    <location>
        <begin position="6"/>
        <end position="318"/>
    </location>
</feature>
<dbReference type="InterPro" id="IPR058567">
    <property type="entry name" value="Ig_TRAPPC9_Trs120_3rd"/>
</dbReference>
<dbReference type="FunCoup" id="A0A4S2N6K1">
    <property type="interactions" value="32"/>
</dbReference>
<organism evidence="9 10">
    <name type="scientific">Ascodesmis nigricans</name>
    <dbReference type="NCBI Taxonomy" id="341454"/>
    <lineage>
        <taxon>Eukaryota</taxon>
        <taxon>Fungi</taxon>
        <taxon>Dikarya</taxon>
        <taxon>Ascomycota</taxon>
        <taxon>Pezizomycotina</taxon>
        <taxon>Pezizomycetes</taxon>
        <taxon>Pezizales</taxon>
        <taxon>Ascodesmidaceae</taxon>
        <taxon>Ascodesmis</taxon>
    </lineage>
</organism>
<evidence type="ECO:0000256" key="3">
    <source>
        <dbReference type="SAM" id="MobiDB-lite"/>
    </source>
</evidence>
<dbReference type="InterPro" id="IPR058568">
    <property type="entry name" value="Ig_TRAPPC9_Trs120_4th"/>
</dbReference>
<feature type="domain" description="Trs120/TRAPPC9 third Ig-like" evidence="7">
    <location>
        <begin position="1025"/>
        <end position="1211"/>
    </location>
</feature>
<dbReference type="InterPro" id="IPR013935">
    <property type="entry name" value="Trs120_TRAPPC9"/>
</dbReference>
<dbReference type="OrthoDB" id="27962at2759"/>
<dbReference type="Pfam" id="PF26283">
    <property type="entry name" value="Ig_TRAPPC9-Trs120_4th"/>
    <property type="match status" value="1"/>
</dbReference>
<feature type="compositionally biased region" description="Acidic residues" evidence="3">
    <location>
        <begin position="1230"/>
        <end position="1243"/>
    </location>
</feature>
<dbReference type="Pfam" id="PF26251">
    <property type="entry name" value="TPR_TRAPPC9-Trs120"/>
    <property type="match status" value="1"/>
</dbReference>
<dbReference type="InterPro" id="IPR058563">
    <property type="entry name" value="Trs120_TRAPPC9_N"/>
</dbReference>
<dbReference type="STRING" id="341454.A0A4S2N6K1"/>
<evidence type="ECO:0000259" key="6">
    <source>
        <dbReference type="Pfam" id="PF26254"/>
    </source>
</evidence>
<protein>
    <submittedName>
        <fullName evidence="9">Trs120-domain-containing protein</fullName>
    </submittedName>
</protein>
<dbReference type="InterPro" id="IPR058565">
    <property type="entry name" value="Ig_TRAPPC9_Trs120_1st"/>
</dbReference>
<comment type="subcellular location">
    <subcellularLocation>
        <location evidence="1">Golgi apparatus</location>
    </subcellularLocation>
</comment>
<name>A0A4S2N6K1_9PEZI</name>
<keyword evidence="2" id="KW-0333">Golgi apparatus</keyword>
<dbReference type="Pfam" id="PF26280">
    <property type="entry name" value="Ig_TRAPPC9-Trs120_2nd"/>
    <property type="match status" value="1"/>
</dbReference>
<dbReference type="Proteomes" id="UP000298138">
    <property type="component" value="Unassembled WGS sequence"/>
</dbReference>
<evidence type="ECO:0000259" key="5">
    <source>
        <dbReference type="Pfam" id="PF26251"/>
    </source>
</evidence>
<feature type="domain" description="Trs120/TRAPPC9 first Ig-like" evidence="6">
    <location>
        <begin position="658"/>
        <end position="864"/>
    </location>
</feature>
<reference evidence="9 10" key="1">
    <citation type="submission" date="2019-04" db="EMBL/GenBank/DDBJ databases">
        <title>Comparative genomics and transcriptomics to analyze fruiting body development in filamentous ascomycetes.</title>
        <authorList>
            <consortium name="DOE Joint Genome Institute"/>
            <person name="Lutkenhaus R."/>
            <person name="Traeger S."/>
            <person name="Breuer J."/>
            <person name="Kuo A."/>
            <person name="Lipzen A."/>
            <person name="Pangilinan J."/>
            <person name="Dilworth D."/>
            <person name="Sandor L."/>
            <person name="Poggeler S."/>
            <person name="Barry K."/>
            <person name="Grigoriev I.V."/>
            <person name="Nowrousian M."/>
        </authorList>
    </citation>
    <scope>NUCLEOTIDE SEQUENCE [LARGE SCALE GENOMIC DNA]</scope>
    <source>
        <strain evidence="9 10">CBS 389.68</strain>
    </source>
</reference>
<evidence type="ECO:0000313" key="9">
    <source>
        <dbReference type="EMBL" id="TGZ84952.1"/>
    </source>
</evidence>
<dbReference type="EMBL" id="ML220112">
    <property type="protein sequence ID" value="TGZ84952.1"/>
    <property type="molecule type" value="Genomic_DNA"/>
</dbReference>
<feature type="region of interest" description="Disordered" evidence="3">
    <location>
        <begin position="327"/>
        <end position="346"/>
    </location>
</feature>
<evidence type="ECO:0000313" key="10">
    <source>
        <dbReference type="Proteomes" id="UP000298138"/>
    </source>
</evidence>
<evidence type="ECO:0000259" key="4">
    <source>
        <dbReference type="Pfam" id="PF08626"/>
    </source>
</evidence>
<accession>A0A4S2N6K1</accession>
<evidence type="ECO:0000259" key="8">
    <source>
        <dbReference type="Pfam" id="PF26283"/>
    </source>
</evidence>
<evidence type="ECO:0000256" key="1">
    <source>
        <dbReference type="ARBA" id="ARBA00004555"/>
    </source>
</evidence>
<dbReference type="InterPro" id="IPR058564">
    <property type="entry name" value="TPR_TRAPPC9_Trs120"/>
</dbReference>
<evidence type="ECO:0000256" key="2">
    <source>
        <dbReference type="ARBA" id="ARBA00023034"/>
    </source>
</evidence>
<feature type="domain" description="Trs120/TRAPPC9 fourth Ig-like" evidence="8">
    <location>
        <begin position="1264"/>
        <end position="1413"/>
    </location>
</feature>
<evidence type="ECO:0000259" key="7">
    <source>
        <dbReference type="Pfam" id="PF26282"/>
    </source>
</evidence>
<dbReference type="PANTHER" id="PTHR21512">
    <property type="entry name" value="TRAFFICKING PROTEIN PARTICLE COMPLEX SUBUNIT 9"/>
    <property type="match status" value="1"/>
</dbReference>
<feature type="domain" description="Trs120/TRAPPC9 TPR region" evidence="5">
    <location>
        <begin position="358"/>
        <end position="644"/>
    </location>
</feature>
<dbReference type="Pfam" id="PF26254">
    <property type="entry name" value="Ig_TRAPPC9-Trs120_1st"/>
    <property type="match status" value="1"/>
</dbReference>
<dbReference type="PANTHER" id="PTHR21512:SF5">
    <property type="entry name" value="TRAFFICKING PROTEIN PARTICLE COMPLEX SUBUNIT 9"/>
    <property type="match status" value="1"/>
</dbReference>
<gene>
    <name evidence="9" type="ORF">EX30DRAFT_357004</name>
</gene>
<feature type="region of interest" description="Disordered" evidence="3">
    <location>
        <begin position="196"/>
        <end position="224"/>
    </location>
</feature>
<feature type="region of interest" description="Disordered" evidence="3">
    <location>
        <begin position="1222"/>
        <end position="1256"/>
    </location>
</feature>
<keyword evidence="10" id="KW-1185">Reference proteome</keyword>
<sequence>MPLDSLSFTAPARLRALVCPLGRIRRSRYSAFSEQLSSGYEIRLGDVTPDAQRPLFSPQGFPDGRITYDFTTALSREHEYIENFELHRRTFVVIAIADYKEENDPEKLAKQLEELRFLYPRALHHVCLLFDAPPNAPEQDSWPKPKNAHNNHPSFIPVPPKTGSRSALRTTICDITAAVLSEMHSLAKSFQEAGTIDSPLAHNPRPGSREHRMSLPVGGLDVPTGQAKKRTTMIATGSGTASPVGERGKGKGSARVQIAIAQLHLLSGRTPDALREFIEGAEICKATSDHLWHGKALEGIGVCCVIMAHLQVPFQIPLIPYPLPEGASKSSKTSSPAPQGPIMSSTETDHASLCDQILALIPEINNAITTLYLRASAIPTEKIPHLCYCETILRHSKALTSQYLASGNGPIAIRHMTTGTGVSEKMKPAINGPFKVEIANSVMRAYPHNIESFTVLEATRILSGIASVLGAVGMQRRKGLVTRELLKILIPGLIQARVVGAAEVGVHPAAGLSALSAGPHGSPLDLGEDDVESGVIELLEDVCRAYGVLPGIPPAGEPLVLDGVPAATRSVIAEQEIRSFGWPALKIHVLRNCASLCEALPDFEGVLKFTTQLLRMADEQLTKEEQVRLSTTISRTVAAARKLGLEDVEADYWDQFLLRDVELVENGAWRSPVAHTGEELFDLEVDADYETPRNSTQAVKIDKTPFIYNPTKKAEASGPQLFMVAGEAAEFKVTLQNPFEFEVEVESVTLDAEGVELDVHGAGVIIPHYRTCQVSVSATPKTTGEIKITGCRIKVYGCKELLFPIFCEGLDARDRDTKTKRFGLRASEPKVDRPLSTISQNRQSQRPPPVLHPIPKSLSLNVVDAQPLLVVKHTSLSQSALMILEGEKMTFNMTLQNLSSVDVDLLVFNFTDSTTARIQQALIEKGSSPAERYELELMLERKKAFYWKRQKPSTLSDSGRRIYVPAHGTATFTIGALGKPGLTNGVIEANYSHLGKPRSSFSPDMRFFTRQLQYPITVTVNASTELARVDILPFTTGVSVNTADGIQTFGAFKKLFEKETLKNPSDYCILLLDLRNAWPQPLRVTLDISDTPFAELAKLSNDDGKEDGIYSTTEIIQAGHTTRFILPLHRIFLDNPISPIPSLTTSQRQFVVSTAKISLTAERQARESFWFREALLSRLRGRWEEVGKGATRSGEVELRGVRLSQRMVETIRIEEVGVNVEIVPDSEGASSDDDDDEEEEEFEDAHKKTDIDTDTPTFQRLSPTLYLIPTSTFSTLTTTITNRTSRPLHLLLRLSITLKSQSLATALDLGRRLAINGVPQQSIGLVQPGEARVVETGMVGLSRGEWEVLASVEVVRDGRVGREEGRERGEKGEVGLETGGVGMDERGALVDILRDGAEGRWCWVAREVVGVRVV</sequence>
<dbReference type="Pfam" id="PF26282">
    <property type="entry name" value="Ig_TRAPPC9-Trs120_3rd"/>
    <property type="match status" value="1"/>
</dbReference>
<feature type="region of interest" description="Disordered" evidence="3">
    <location>
        <begin position="137"/>
        <end position="165"/>
    </location>
</feature>
<proteinExistence type="predicted"/>